<dbReference type="RefSeq" id="WP_271998941.1">
    <property type="nucleotide sequence ID" value="NZ_JAQNDN010000007.1"/>
</dbReference>
<accession>A0ABT5B551</accession>
<evidence type="ECO:0000313" key="1">
    <source>
        <dbReference type="EMBL" id="MDC0669222.1"/>
    </source>
</evidence>
<dbReference type="EMBL" id="JAQNDN010000007">
    <property type="protein sequence ID" value="MDC0669222.1"/>
    <property type="molecule type" value="Genomic_DNA"/>
</dbReference>
<evidence type="ECO:0000313" key="2">
    <source>
        <dbReference type="Proteomes" id="UP001217838"/>
    </source>
</evidence>
<gene>
    <name evidence="1" type="ORF">POL58_15830</name>
</gene>
<reference evidence="1 2" key="1">
    <citation type="submission" date="2022-11" db="EMBL/GenBank/DDBJ databases">
        <title>Minimal conservation of predation-associated metabolite biosynthetic gene clusters underscores biosynthetic potential of Myxococcota including descriptions for ten novel species: Archangium lansinium sp. nov., Myxococcus landrumus sp. nov., Nannocystis bai.</title>
        <authorList>
            <person name="Ahearne A."/>
            <person name="Stevens C."/>
            <person name="Dowd S."/>
        </authorList>
    </citation>
    <scope>NUCLEOTIDE SEQUENCE [LARGE SCALE GENOMIC DNA]</scope>
    <source>
        <strain evidence="1 2">NCELM</strain>
    </source>
</reference>
<sequence length="826" mass="89258">MLETVREAIARTRESLMERTWARLQTASPGDVARLFEPLADGERFVAAIGIGILRPELHAATARAFLAGRAAERPFVSSDFVQSSTAKQWIDVGADALTVDELTRFFEGAPWLLGPAIERHVATGRIDDARALHRTISPHDKAVRATASAHIARAVAAQGDDPIRDLVAAHDEATQAPFIQGGFEEAEALTEVLKVMTQFLPPTHPEVVRAVARLVAFGNGWAKGMDWMLARAAEVCADAAGPVAPGWLEHARKIARNNCGIDEQAGAHIAAAEARLSLGPGDGAIPPPPASTFQHDSLEQLAARESLEHRAWGALWRGSDAMRAGDRADAEAAFRVALTPARRGLRPEDMALWIAALRAAGALAAAEQLLIDALAAASYDIDEALLEQIEALPGDAAARLWTRMHEAGLLWLPSRASRARLAVDAIVAAVARANDPALVRKASDELRAMTFGDRYDDQLKRGRRDAALDLLATVKGEPGGDLPTRLARALVRGRKAETKRLSAELSPESRRAFAAISSPQRTRPSHGVDVAARTYNGEDVEVWRHRVALAHLAEGEVDAAIDLCRAMGDCRVTSHGPGPLAAAIALHLDAAHAWSSRRATQLLDVLAGVSVIPQDLPDPLLTVLPRCWQHLERPRNLAPYRDKFGRFVSDAACVDLALAQALERAGDRQGAAREFTQALARVVAPFVYIGPRVFLETLRACPQLPGWTELWRRSFALYRTGVHAADAAHGVRRQARALIAAERPLFHESVRERWPDVVQSALRESACELIARGADDEDALRWLLSTATRVDEAQTAAVAAACVAVRRDHPEAREFAALAGLPGLV</sequence>
<proteinExistence type="predicted"/>
<keyword evidence="2" id="KW-1185">Reference proteome</keyword>
<dbReference type="Proteomes" id="UP001217838">
    <property type="component" value="Unassembled WGS sequence"/>
</dbReference>
<organism evidence="1 2">
    <name type="scientific">Nannocystis radixulma</name>
    <dbReference type="NCBI Taxonomy" id="2995305"/>
    <lineage>
        <taxon>Bacteria</taxon>
        <taxon>Pseudomonadati</taxon>
        <taxon>Myxococcota</taxon>
        <taxon>Polyangia</taxon>
        <taxon>Nannocystales</taxon>
        <taxon>Nannocystaceae</taxon>
        <taxon>Nannocystis</taxon>
    </lineage>
</organism>
<comment type="caution">
    <text evidence="1">The sequence shown here is derived from an EMBL/GenBank/DDBJ whole genome shotgun (WGS) entry which is preliminary data.</text>
</comment>
<protein>
    <submittedName>
        <fullName evidence="1">Uncharacterized protein</fullName>
    </submittedName>
</protein>
<name>A0ABT5B551_9BACT</name>